<protein>
    <submittedName>
        <fullName evidence="2">Uncharacterized protein</fullName>
    </submittedName>
</protein>
<keyword evidence="3" id="KW-1185">Reference proteome</keyword>
<feature type="transmembrane region" description="Helical" evidence="1">
    <location>
        <begin position="71"/>
        <end position="93"/>
    </location>
</feature>
<feature type="transmembrane region" description="Helical" evidence="1">
    <location>
        <begin position="114"/>
        <end position="133"/>
    </location>
</feature>
<keyword evidence="1" id="KW-0472">Membrane</keyword>
<evidence type="ECO:0000313" key="3">
    <source>
        <dbReference type="Proteomes" id="UP000249239"/>
    </source>
</evidence>
<dbReference type="RefSeq" id="WP_111445797.1">
    <property type="nucleotide sequence ID" value="NZ_QKZK01000013.1"/>
</dbReference>
<dbReference type="EMBL" id="QKZK01000013">
    <property type="protein sequence ID" value="PZX16388.1"/>
    <property type="molecule type" value="Genomic_DNA"/>
</dbReference>
<keyword evidence="1" id="KW-1133">Transmembrane helix</keyword>
<comment type="caution">
    <text evidence="2">The sequence shown here is derived from an EMBL/GenBank/DDBJ whole genome shotgun (WGS) entry which is preliminary data.</text>
</comment>
<keyword evidence="1" id="KW-0812">Transmembrane</keyword>
<reference evidence="2 3" key="1">
    <citation type="submission" date="2018-06" db="EMBL/GenBank/DDBJ databases">
        <title>Genomic Encyclopedia of Archaeal and Bacterial Type Strains, Phase II (KMG-II): from individual species to whole genera.</title>
        <authorList>
            <person name="Goeker M."/>
        </authorList>
    </citation>
    <scope>NUCLEOTIDE SEQUENCE [LARGE SCALE GENOMIC DNA]</scope>
    <source>
        <strain evidence="2 3">DSM 6779</strain>
    </source>
</reference>
<feature type="transmembrane region" description="Helical" evidence="1">
    <location>
        <begin position="139"/>
        <end position="156"/>
    </location>
</feature>
<accession>A0A2W7N8I3</accession>
<organism evidence="2 3">
    <name type="scientific">Breznakibacter xylanolyticus</name>
    <dbReference type="NCBI Taxonomy" id="990"/>
    <lineage>
        <taxon>Bacteria</taxon>
        <taxon>Pseudomonadati</taxon>
        <taxon>Bacteroidota</taxon>
        <taxon>Bacteroidia</taxon>
        <taxon>Marinilabiliales</taxon>
        <taxon>Marinilabiliaceae</taxon>
        <taxon>Breznakibacter</taxon>
    </lineage>
</organism>
<evidence type="ECO:0000313" key="2">
    <source>
        <dbReference type="EMBL" id="PZX16388.1"/>
    </source>
</evidence>
<dbReference type="OrthoDB" id="1120881at2"/>
<gene>
    <name evidence="2" type="ORF">LX69_01882</name>
</gene>
<dbReference type="AlphaFoldDB" id="A0A2W7N8I3"/>
<sequence>MNQTISPTEELKRIREMMEASSKFISLSGLSGMAVGLCAMAGALVAHWVLLDGGQVHYDEYLNTLGRGASVRWALVADALVVLVAALVSAWYLSYRKARKLGLAFWTPSARRMVVSLMVVLGTGGMFCLIMLFQGYFKLVAASMLIFYGLALLHASKYSKHDIASLAYVEISLGLLAAVLLNYGLLLWTVGFGLVHVVYGVVMYWKYDRVSA</sequence>
<dbReference type="Proteomes" id="UP000249239">
    <property type="component" value="Unassembled WGS sequence"/>
</dbReference>
<feature type="transmembrane region" description="Helical" evidence="1">
    <location>
        <begin position="24"/>
        <end position="51"/>
    </location>
</feature>
<name>A0A2W7N8I3_9BACT</name>
<feature type="transmembrane region" description="Helical" evidence="1">
    <location>
        <begin position="187"/>
        <end position="205"/>
    </location>
</feature>
<feature type="transmembrane region" description="Helical" evidence="1">
    <location>
        <begin position="163"/>
        <end position="181"/>
    </location>
</feature>
<proteinExistence type="predicted"/>
<evidence type="ECO:0000256" key="1">
    <source>
        <dbReference type="SAM" id="Phobius"/>
    </source>
</evidence>